<dbReference type="Proteomes" id="UP000276133">
    <property type="component" value="Unassembled WGS sequence"/>
</dbReference>
<keyword evidence="2" id="KW-1185">Reference proteome</keyword>
<reference evidence="1 2" key="1">
    <citation type="journal article" date="2018" name="Sci. Rep.">
        <title>Genomic signatures of local adaptation to the degree of environmental predictability in rotifers.</title>
        <authorList>
            <person name="Franch-Gras L."/>
            <person name="Hahn C."/>
            <person name="Garcia-Roger E.M."/>
            <person name="Carmona M.J."/>
            <person name="Serra M."/>
            <person name="Gomez A."/>
        </authorList>
    </citation>
    <scope>NUCLEOTIDE SEQUENCE [LARGE SCALE GENOMIC DNA]</scope>
    <source>
        <strain evidence="1">HYR1</strain>
    </source>
</reference>
<dbReference type="AlphaFoldDB" id="A0A3M7P8G0"/>
<evidence type="ECO:0000313" key="2">
    <source>
        <dbReference type="Proteomes" id="UP000276133"/>
    </source>
</evidence>
<accession>A0A3M7P8G0</accession>
<dbReference type="EMBL" id="REGN01012461">
    <property type="protein sequence ID" value="RMZ95375.1"/>
    <property type="molecule type" value="Genomic_DNA"/>
</dbReference>
<proteinExistence type="predicted"/>
<evidence type="ECO:0000313" key="1">
    <source>
        <dbReference type="EMBL" id="RMZ95375.1"/>
    </source>
</evidence>
<gene>
    <name evidence="1" type="ORF">BpHYR1_025979</name>
</gene>
<name>A0A3M7P8G0_BRAPC</name>
<organism evidence="1 2">
    <name type="scientific">Brachionus plicatilis</name>
    <name type="common">Marine rotifer</name>
    <name type="synonym">Brachionus muelleri</name>
    <dbReference type="NCBI Taxonomy" id="10195"/>
    <lineage>
        <taxon>Eukaryota</taxon>
        <taxon>Metazoa</taxon>
        <taxon>Spiralia</taxon>
        <taxon>Gnathifera</taxon>
        <taxon>Rotifera</taxon>
        <taxon>Eurotatoria</taxon>
        <taxon>Monogononta</taxon>
        <taxon>Pseudotrocha</taxon>
        <taxon>Ploima</taxon>
        <taxon>Brachionidae</taxon>
        <taxon>Brachionus</taxon>
    </lineage>
</organism>
<sequence>MENDDEAKLFFKIRDFGLMNKLLKNLNCNLLNYSRVALIRTFSEARISIRNILLNNEKITNLDGDLI</sequence>
<protein>
    <submittedName>
        <fullName evidence="1">Uncharacterized protein</fullName>
    </submittedName>
</protein>
<comment type="caution">
    <text evidence="1">The sequence shown here is derived from an EMBL/GenBank/DDBJ whole genome shotgun (WGS) entry which is preliminary data.</text>
</comment>